<dbReference type="SMART" id="SM00346">
    <property type="entry name" value="HTH_ICLR"/>
    <property type="match status" value="1"/>
</dbReference>
<dbReference type="PROSITE" id="PS51077">
    <property type="entry name" value="HTH_ICLR"/>
    <property type="match status" value="1"/>
</dbReference>
<dbReference type="InterPro" id="IPR029016">
    <property type="entry name" value="GAF-like_dom_sf"/>
</dbReference>
<dbReference type="PANTHER" id="PTHR30136">
    <property type="entry name" value="HELIX-TURN-HELIX TRANSCRIPTIONAL REGULATOR, ICLR FAMILY"/>
    <property type="match status" value="1"/>
</dbReference>
<keyword evidence="2" id="KW-0238">DNA-binding</keyword>
<dbReference type="PROSITE" id="PS51078">
    <property type="entry name" value="ICLR_ED"/>
    <property type="match status" value="1"/>
</dbReference>
<dbReference type="InterPro" id="IPR005471">
    <property type="entry name" value="Tscrpt_reg_IclR_N"/>
</dbReference>
<dbReference type="RefSeq" id="WP_344024756.1">
    <property type="nucleotide sequence ID" value="NZ_BAAAJK010000024.1"/>
</dbReference>
<keyword evidence="7" id="KW-1185">Reference proteome</keyword>
<dbReference type="SUPFAM" id="SSF46785">
    <property type="entry name" value="Winged helix' DNA-binding domain"/>
    <property type="match status" value="1"/>
</dbReference>
<evidence type="ECO:0000259" key="4">
    <source>
        <dbReference type="PROSITE" id="PS51077"/>
    </source>
</evidence>
<evidence type="ECO:0000256" key="2">
    <source>
        <dbReference type="ARBA" id="ARBA00023125"/>
    </source>
</evidence>
<evidence type="ECO:0000256" key="3">
    <source>
        <dbReference type="ARBA" id="ARBA00023163"/>
    </source>
</evidence>
<dbReference type="Pfam" id="PF09339">
    <property type="entry name" value="HTH_IclR"/>
    <property type="match status" value="1"/>
</dbReference>
<comment type="caution">
    <text evidence="6">The sequence shown here is derived from an EMBL/GenBank/DDBJ whole genome shotgun (WGS) entry which is preliminary data.</text>
</comment>
<keyword evidence="1" id="KW-0805">Transcription regulation</keyword>
<dbReference type="SUPFAM" id="SSF55781">
    <property type="entry name" value="GAF domain-like"/>
    <property type="match status" value="1"/>
</dbReference>
<dbReference type="Gene3D" id="3.30.450.40">
    <property type="match status" value="1"/>
</dbReference>
<dbReference type="PANTHER" id="PTHR30136:SF35">
    <property type="entry name" value="HTH-TYPE TRANSCRIPTIONAL REGULATOR RV1719"/>
    <property type="match status" value="1"/>
</dbReference>
<keyword evidence="3" id="KW-0804">Transcription</keyword>
<evidence type="ECO:0000256" key="1">
    <source>
        <dbReference type="ARBA" id="ARBA00023015"/>
    </source>
</evidence>
<feature type="domain" description="IclR-ED" evidence="5">
    <location>
        <begin position="73"/>
        <end position="250"/>
    </location>
</feature>
<dbReference type="Proteomes" id="UP001501414">
    <property type="component" value="Unassembled WGS sequence"/>
</dbReference>
<dbReference type="InterPro" id="IPR036390">
    <property type="entry name" value="WH_DNA-bd_sf"/>
</dbReference>
<name>A0ABN1Y1G6_9PSEU</name>
<dbReference type="Pfam" id="PF01614">
    <property type="entry name" value="IclR_C"/>
    <property type="match status" value="1"/>
</dbReference>
<dbReference type="InterPro" id="IPR050707">
    <property type="entry name" value="HTH_MetabolicPath_Reg"/>
</dbReference>
<feature type="domain" description="HTH iclR-type" evidence="4">
    <location>
        <begin position="11"/>
        <end position="72"/>
    </location>
</feature>
<evidence type="ECO:0000313" key="7">
    <source>
        <dbReference type="Proteomes" id="UP001501414"/>
    </source>
</evidence>
<organism evidence="6 7">
    <name type="scientific">Pseudonocardia kongjuensis</name>
    <dbReference type="NCBI Taxonomy" id="102227"/>
    <lineage>
        <taxon>Bacteria</taxon>
        <taxon>Bacillati</taxon>
        <taxon>Actinomycetota</taxon>
        <taxon>Actinomycetes</taxon>
        <taxon>Pseudonocardiales</taxon>
        <taxon>Pseudonocardiaceae</taxon>
        <taxon>Pseudonocardia</taxon>
    </lineage>
</organism>
<evidence type="ECO:0000259" key="5">
    <source>
        <dbReference type="PROSITE" id="PS51078"/>
    </source>
</evidence>
<reference evidence="6 7" key="1">
    <citation type="journal article" date="2019" name="Int. J. Syst. Evol. Microbiol.">
        <title>The Global Catalogue of Microorganisms (GCM) 10K type strain sequencing project: providing services to taxonomists for standard genome sequencing and annotation.</title>
        <authorList>
            <consortium name="The Broad Institute Genomics Platform"/>
            <consortium name="The Broad Institute Genome Sequencing Center for Infectious Disease"/>
            <person name="Wu L."/>
            <person name="Ma J."/>
        </authorList>
    </citation>
    <scope>NUCLEOTIDE SEQUENCE [LARGE SCALE GENOMIC DNA]</scope>
    <source>
        <strain evidence="6 7">JCM 11896</strain>
    </source>
</reference>
<sequence>MTETNRDGTSLRGVDRAVQVLRLIAERGVVRLSEVSAELDLALGSTHRLLSSLEHTGMLARVTGSKLYRPGPALAELATTFAAPRVPDDVLPHLRELARSCGETAHLVQLVGRSVEFVANGESDRSTRVTTRLGMTMPAHATSGGKALLARYTDDTVGHLYAGRPLRRMTDRTITEVPALLADLHRVRERGYATIDGESEPDVRGIGLAVTDQTALVVGGPRHRIPAADLPYLASLLQDTAGAVLAALPEERSWCLGRP</sequence>
<dbReference type="InterPro" id="IPR014757">
    <property type="entry name" value="Tscrpt_reg_IclR_C"/>
</dbReference>
<protein>
    <submittedName>
        <fullName evidence="6">IclR family transcriptional regulator</fullName>
    </submittedName>
</protein>
<dbReference type="Gene3D" id="1.10.10.10">
    <property type="entry name" value="Winged helix-like DNA-binding domain superfamily/Winged helix DNA-binding domain"/>
    <property type="match status" value="1"/>
</dbReference>
<dbReference type="InterPro" id="IPR036388">
    <property type="entry name" value="WH-like_DNA-bd_sf"/>
</dbReference>
<proteinExistence type="predicted"/>
<gene>
    <name evidence="6" type="ORF">GCM10009613_40190</name>
</gene>
<accession>A0ABN1Y1G6</accession>
<evidence type="ECO:0000313" key="6">
    <source>
        <dbReference type="EMBL" id="GAA1393556.1"/>
    </source>
</evidence>
<dbReference type="EMBL" id="BAAAJK010000024">
    <property type="protein sequence ID" value="GAA1393556.1"/>
    <property type="molecule type" value="Genomic_DNA"/>
</dbReference>